<evidence type="ECO:0000313" key="3">
    <source>
        <dbReference type="Proteomes" id="UP000028999"/>
    </source>
</evidence>
<organism evidence="2 3">
    <name type="scientific">Brassica napus</name>
    <name type="common">Rape</name>
    <dbReference type="NCBI Taxonomy" id="3708"/>
    <lineage>
        <taxon>Eukaryota</taxon>
        <taxon>Viridiplantae</taxon>
        <taxon>Streptophyta</taxon>
        <taxon>Embryophyta</taxon>
        <taxon>Tracheophyta</taxon>
        <taxon>Spermatophyta</taxon>
        <taxon>Magnoliopsida</taxon>
        <taxon>eudicotyledons</taxon>
        <taxon>Gunneridae</taxon>
        <taxon>Pentapetalae</taxon>
        <taxon>rosids</taxon>
        <taxon>malvids</taxon>
        <taxon>Brassicales</taxon>
        <taxon>Brassicaceae</taxon>
        <taxon>Brassiceae</taxon>
        <taxon>Brassica</taxon>
    </lineage>
</organism>
<evidence type="ECO:0000313" key="2">
    <source>
        <dbReference type="EMBL" id="CDY11631.1"/>
    </source>
</evidence>
<sequence length="15" mass="1929">MLLDSLFLFIWDRIF</sequence>
<accession>A0A078FEF0</accession>
<keyword evidence="3" id="KW-1185">Reference proteome</keyword>
<name>A0A078FEF0_BRANA</name>
<dbReference type="PaxDb" id="3708-A0A078FEF0"/>
<reference evidence="2" key="2">
    <citation type="submission" date="2014-06" db="EMBL/GenBank/DDBJ databases">
        <authorList>
            <person name="Genoscope - CEA"/>
        </authorList>
    </citation>
    <scope>NUCLEOTIDE SEQUENCE</scope>
</reference>
<dbReference type="EMBL" id="LK032012">
    <property type="protein sequence ID" value="CDY11629.1"/>
    <property type="molecule type" value="Genomic_DNA"/>
</dbReference>
<dbReference type="EMBL" id="LK032012">
    <property type="protein sequence ID" value="CDY11631.1"/>
    <property type="molecule type" value="Genomic_DNA"/>
</dbReference>
<evidence type="ECO:0000313" key="1">
    <source>
        <dbReference type="EMBL" id="CDY11629.1"/>
    </source>
</evidence>
<reference evidence="2 3" key="1">
    <citation type="journal article" date="2014" name="Science">
        <title>Plant genetics. Early allopolyploid evolution in the post-Neolithic Brassica napus oilseed genome.</title>
        <authorList>
            <person name="Chalhoub B."/>
            <person name="Denoeud F."/>
            <person name="Liu S."/>
            <person name="Parkin I.A."/>
            <person name="Tang H."/>
            <person name="Wang X."/>
            <person name="Chiquet J."/>
            <person name="Belcram H."/>
            <person name="Tong C."/>
            <person name="Samans B."/>
            <person name="Correa M."/>
            <person name="Da Silva C."/>
            <person name="Just J."/>
            <person name="Falentin C."/>
            <person name="Koh C.S."/>
            <person name="Le Clainche I."/>
            <person name="Bernard M."/>
            <person name="Bento P."/>
            <person name="Noel B."/>
            <person name="Labadie K."/>
            <person name="Alberti A."/>
            <person name="Charles M."/>
            <person name="Arnaud D."/>
            <person name="Guo H."/>
            <person name="Daviaud C."/>
            <person name="Alamery S."/>
            <person name="Jabbari K."/>
            <person name="Zhao M."/>
            <person name="Edger P.P."/>
            <person name="Chelaifa H."/>
            <person name="Tack D."/>
            <person name="Lassalle G."/>
            <person name="Mestiri I."/>
            <person name="Schnel N."/>
            <person name="Le Paslier M.C."/>
            <person name="Fan G."/>
            <person name="Renault V."/>
            <person name="Bayer P.E."/>
            <person name="Golicz A.A."/>
            <person name="Manoli S."/>
            <person name="Lee T.H."/>
            <person name="Thi V.H."/>
            <person name="Chalabi S."/>
            <person name="Hu Q."/>
            <person name="Fan C."/>
            <person name="Tollenaere R."/>
            <person name="Lu Y."/>
            <person name="Battail C."/>
            <person name="Shen J."/>
            <person name="Sidebottom C.H."/>
            <person name="Wang X."/>
            <person name="Canaguier A."/>
            <person name="Chauveau A."/>
            <person name="Berard A."/>
            <person name="Deniot G."/>
            <person name="Guan M."/>
            <person name="Liu Z."/>
            <person name="Sun F."/>
            <person name="Lim Y.P."/>
            <person name="Lyons E."/>
            <person name="Town C.D."/>
            <person name="Bancroft I."/>
            <person name="Wang X."/>
            <person name="Meng J."/>
            <person name="Ma J."/>
            <person name="Pires J.C."/>
            <person name="King G.J."/>
            <person name="Brunel D."/>
            <person name="Delourme R."/>
            <person name="Renard M."/>
            <person name="Aury J.M."/>
            <person name="Adams K.L."/>
            <person name="Batley J."/>
            <person name="Snowdon R.J."/>
            <person name="Tost J."/>
            <person name="Edwards D."/>
            <person name="Zhou Y."/>
            <person name="Hua W."/>
            <person name="Sharpe A.G."/>
            <person name="Paterson A.H."/>
            <person name="Guan C."/>
            <person name="Wincker P."/>
        </authorList>
    </citation>
    <scope>NUCLEOTIDE SEQUENCE [LARGE SCALE GENOMIC DNA]</scope>
    <source>
        <strain evidence="3">cv. Darmor-bzh</strain>
    </source>
</reference>
<gene>
    <name evidence="2" type="primary">BnaC06g31080D</name>
    <name evidence="1" type="synonym">BnaC06g31100D</name>
    <name evidence="1" type="ORF">GSBRNA2T00049760001</name>
    <name evidence="2" type="ORF">GSBRNA2T00049762001</name>
</gene>
<dbReference type="Proteomes" id="UP000028999">
    <property type="component" value="Unassembled WGS sequence"/>
</dbReference>
<protein>
    <submittedName>
        <fullName evidence="2">BnaC06g31080D protein</fullName>
    </submittedName>
    <submittedName>
        <fullName evidence="1">BnaC06g31100D protein</fullName>
    </submittedName>
</protein>
<proteinExistence type="predicted"/>